<dbReference type="SUPFAM" id="SSF103473">
    <property type="entry name" value="MFS general substrate transporter"/>
    <property type="match status" value="1"/>
</dbReference>
<protein>
    <recommendedName>
        <fullName evidence="9">Major facilitator superfamily (MFS) profile domain-containing protein</fullName>
    </recommendedName>
</protein>
<dbReference type="FunFam" id="1.20.1720.10:FF:000012">
    <property type="entry name" value="MFS toxin efflux pump (AflT)"/>
    <property type="match status" value="1"/>
</dbReference>
<name>A0AA35M0H7_9HYPO</name>
<evidence type="ECO:0000256" key="3">
    <source>
        <dbReference type="ARBA" id="ARBA00022692"/>
    </source>
</evidence>
<dbReference type="CDD" id="cd17502">
    <property type="entry name" value="MFS_Azr1_MDR_like"/>
    <property type="match status" value="1"/>
</dbReference>
<dbReference type="PANTHER" id="PTHR23501">
    <property type="entry name" value="MAJOR FACILITATOR SUPERFAMILY"/>
    <property type="match status" value="1"/>
</dbReference>
<dbReference type="AlphaFoldDB" id="A0AA35M0H7"/>
<feature type="transmembrane region" description="Helical" evidence="7">
    <location>
        <begin position="150"/>
        <end position="173"/>
    </location>
</feature>
<evidence type="ECO:0000256" key="5">
    <source>
        <dbReference type="ARBA" id="ARBA00023136"/>
    </source>
</evidence>
<evidence type="ECO:0000256" key="2">
    <source>
        <dbReference type="ARBA" id="ARBA00022448"/>
    </source>
</evidence>
<feature type="signal peptide" evidence="8">
    <location>
        <begin position="1"/>
        <end position="19"/>
    </location>
</feature>
<proteinExistence type="predicted"/>
<keyword evidence="2" id="KW-0813">Transport</keyword>
<comment type="caution">
    <text evidence="10">The sequence shown here is derived from an EMBL/GenBank/DDBJ whole genome shotgun (WGS) entry which is preliminary data.</text>
</comment>
<dbReference type="PANTHER" id="PTHR23501:SF201">
    <property type="entry name" value="MFS AFLATOXIN EFFLUX PUMP"/>
    <property type="match status" value="1"/>
</dbReference>
<feature type="transmembrane region" description="Helical" evidence="7">
    <location>
        <begin position="270"/>
        <end position="295"/>
    </location>
</feature>
<feature type="transmembrane region" description="Helical" evidence="7">
    <location>
        <begin position="123"/>
        <end position="144"/>
    </location>
</feature>
<evidence type="ECO:0000259" key="9">
    <source>
        <dbReference type="PROSITE" id="PS50850"/>
    </source>
</evidence>
<keyword evidence="3 7" id="KW-0812">Transmembrane</keyword>
<dbReference type="InterPro" id="IPR011701">
    <property type="entry name" value="MFS"/>
</dbReference>
<gene>
    <name evidence="10" type="ORF">CCHLO57077_00013094</name>
</gene>
<feature type="chain" id="PRO_5041268089" description="Major facilitator superfamily (MFS) profile domain-containing protein" evidence="8">
    <location>
        <begin position="20"/>
        <end position="536"/>
    </location>
</feature>
<feature type="domain" description="Major facilitator superfamily (MFS) profile" evidence="9">
    <location>
        <begin position="1"/>
        <end position="502"/>
    </location>
</feature>
<feature type="transmembrane region" description="Helical" evidence="7">
    <location>
        <begin position="331"/>
        <end position="355"/>
    </location>
</feature>
<feature type="compositionally biased region" description="Low complexity" evidence="6">
    <location>
        <begin position="507"/>
        <end position="520"/>
    </location>
</feature>
<dbReference type="Proteomes" id="UP001160390">
    <property type="component" value="Unassembled WGS sequence"/>
</dbReference>
<feature type="transmembrane region" description="Helical" evidence="7">
    <location>
        <begin position="397"/>
        <end position="416"/>
    </location>
</feature>
<accession>A0AA35M0H7</accession>
<evidence type="ECO:0000256" key="6">
    <source>
        <dbReference type="SAM" id="MobiDB-lite"/>
    </source>
</evidence>
<feature type="transmembrane region" description="Helical" evidence="7">
    <location>
        <begin position="35"/>
        <end position="53"/>
    </location>
</feature>
<dbReference type="FunFam" id="1.20.1250.20:FF:000196">
    <property type="entry name" value="MFS toxin efflux pump (AflT)"/>
    <property type="match status" value="1"/>
</dbReference>
<keyword evidence="4 7" id="KW-1133">Transmembrane helix</keyword>
<feature type="region of interest" description="Disordered" evidence="6">
    <location>
        <begin position="502"/>
        <end position="536"/>
    </location>
</feature>
<feature type="transmembrane region" description="Helical" evidence="7">
    <location>
        <begin position="65"/>
        <end position="84"/>
    </location>
</feature>
<comment type="subcellular location">
    <subcellularLocation>
        <location evidence="1">Membrane</location>
        <topology evidence="1">Multi-pass membrane protein</topology>
    </subcellularLocation>
</comment>
<feature type="transmembrane region" description="Helical" evidence="7">
    <location>
        <begin position="90"/>
        <end position="111"/>
    </location>
</feature>
<evidence type="ECO:0000256" key="1">
    <source>
        <dbReference type="ARBA" id="ARBA00004141"/>
    </source>
</evidence>
<evidence type="ECO:0000256" key="4">
    <source>
        <dbReference type="ARBA" id="ARBA00022989"/>
    </source>
</evidence>
<evidence type="ECO:0000313" key="11">
    <source>
        <dbReference type="Proteomes" id="UP001160390"/>
    </source>
</evidence>
<dbReference type="GO" id="GO:0005886">
    <property type="term" value="C:plasma membrane"/>
    <property type="evidence" value="ECO:0007669"/>
    <property type="project" value="TreeGrafter"/>
</dbReference>
<dbReference type="GO" id="GO:0022857">
    <property type="term" value="F:transmembrane transporter activity"/>
    <property type="evidence" value="ECO:0007669"/>
    <property type="project" value="InterPro"/>
</dbReference>
<feature type="transmembrane region" description="Helical" evidence="7">
    <location>
        <begin position="231"/>
        <end position="250"/>
    </location>
</feature>
<organism evidence="10 11">
    <name type="scientific">Clonostachys chloroleuca</name>
    <dbReference type="NCBI Taxonomy" id="1926264"/>
    <lineage>
        <taxon>Eukaryota</taxon>
        <taxon>Fungi</taxon>
        <taxon>Dikarya</taxon>
        <taxon>Ascomycota</taxon>
        <taxon>Pezizomycotina</taxon>
        <taxon>Sordariomycetes</taxon>
        <taxon>Hypocreomycetidae</taxon>
        <taxon>Hypocreales</taxon>
        <taxon>Bionectriaceae</taxon>
        <taxon>Clonostachys</taxon>
    </lineage>
</organism>
<keyword evidence="11" id="KW-1185">Reference proteome</keyword>
<sequence length="536" mass="57931">MVGLMLSVFCLGLDRSILATAIPKITTEFESLNDIAWYGSAYLISTCCFQLMFGKLYATFPLKTIFLCALGLFEVGSIFCAAAPNSVTLIIGRAIAGIGCAGVLCGGVVIITVSLPLHKRPKYAGIFSAASGVAQILAPTLGGIFTDRATWRWCFWINLPLGAVTAAVVLFLVKMPGQPTAEEEQTDGQLSRLRSFFSKLDVMGTVLLMPCMVCLNLALQWGGTTLPWSDWRVILSLIMFGVTFILWSYVQYSRGDQATLPVRIMKQRSVASGTWFSFSHGALRSLIIYYIPIWFQVVKDTNAEQSGINFLAASIAMVASVILTGQLTSRIGYYVPQMLCSTAIVSISLGLIYRYNLDTTPAYWAGTLVMFGFGSGMGQQQPVTACQTVLKGRDVPLGTSTVLLAQTLGGAVFLAVGQNVFQSRLVEQLSQKVPNIDPTTVLEHGASGLEAAVTTQYGDASALAILGAYNDAIQRCFLICVILSCLTIFGGLTMEWVSVKKPETDRQGPTPQQEQTGEQPKTNTNEAKSEKNHAGR</sequence>
<dbReference type="EMBL" id="CABFNP030000812">
    <property type="protein sequence ID" value="CAI6087954.1"/>
    <property type="molecule type" value="Genomic_DNA"/>
</dbReference>
<dbReference type="Gene3D" id="1.20.1250.20">
    <property type="entry name" value="MFS general substrate transporter like domains"/>
    <property type="match status" value="2"/>
</dbReference>
<feature type="transmembrane region" description="Helical" evidence="7">
    <location>
        <begin position="472"/>
        <end position="492"/>
    </location>
</feature>
<evidence type="ECO:0000313" key="10">
    <source>
        <dbReference type="EMBL" id="CAI6087954.1"/>
    </source>
</evidence>
<dbReference type="InterPro" id="IPR020846">
    <property type="entry name" value="MFS_dom"/>
</dbReference>
<evidence type="ECO:0000256" key="7">
    <source>
        <dbReference type="SAM" id="Phobius"/>
    </source>
</evidence>
<dbReference type="PROSITE" id="PS50850">
    <property type="entry name" value="MFS"/>
    <property type="match status" value="1"/>
</dbReference>
<dbReference type="Pfam" id="PF07690">
    <property type="entry name" value="MFS_1"/>
    <property type="match status" value="1"/>
</dbReference>
<feature type="compositionally biased region" description="Basic and acidic residues" evidence="6">
    <location>
        <begin position="527"/>
        <end position="536"/>
    </location>
</feature>
<keyword evidence="5 7" id="KW-0472">Membrane</keyword>
<reference evidence="10" key="1">
    <citation type="submission" date="2023-01" db="EMBL/GenBank/DDBJ databases">
        <authorList>
            <person name="Piombo E."/>
        </authorList>
    </citation>
    <scope>NUCLEOTIDE SEQUENCE</scope>
</reference>
<keyword evidence="8" id="KW-0732">Signal</keyword>
<feature type="transmembrane region" description="Helical" evidence="7">
    <location>
        <begin position="200"/>
        <end position="219"/>
    </location>
</feature>
<evidence type="ECO:0000256" key="8">
    <source>
        <dbReference type="SAM" id="SignalP"/>
    </source>
</evidence>
<dbReference type="InterPro" id="IPR036259">
    <property type="entry name" value="MFS_trans_sf"/>
</dbReference>
<feature type="transmembrane region" description="Helical" evidence="7">
    <location>
        <begin position="307"/>
        <end position="324"/>
    </location>
</feature>